<accession>A0A7I9ZVM7</accession>
<comment type="caution">
    <text evidence="1">The sequence shown here is derived from an EMBL/GenBank/DDBJ whole genome shotgun (WGS) entry which is preliminary data.</text>
</comment>
<keyword evidence="2" id="KW-1185">Reference proteome</keyword>
<evidence type="ECO:0000313" key="2">
    <source>
        <dbReference type="Proteomes" id="UP000465304"/>
    </source>
</evidence>
<reference evidence="1 2" key="1">
    <citation type="journal article" date="2019" name="Emerg. Microbes Infect.">
        <title>Comprehensive subspecies identification of 175 nontuberculous mycobacteria species based on 7547 genomic profiles.</title>
        <authorList>
            <person name="Matsumoto Y."/>
            <person name="Kinjo T."/>
            <person name="Motooka D."/>
            <person name="Nabeya D."/>
            <person name="Jung N."/>
            <person name="Uechi K."/>
            <person name="Horii T."/>
            <person name="Iida T."/>
            <person name="Fujita J."/>
            <person name="Nakamura S."/>
        </authorList>
    </citation>
    <scope>NUCLEOTIDE SEQUENCE [LARGE SCALE GENOMIC DNA]</scope>
    <source>
        <strain evidence="1 2">JCM 30996</strain>
    </source>
</reference>
<evidence type="ECO:0000313" key="1">
    <source>
        <dbReference type="EMBL" id="GFH05100.1"/>
    </source>
</evidence>
<dbReference type="Proteomes" id="UP000465304">
    <property type="component" value="Unassembled WGS sequence"/>
</dbReference>
<name>A0A7I9ZVM7_9MYCO</name>
<dbReference type="EMBL" id="BLLB01000002">
    <property type="protein sequence ID" value="GFH05100.1"/>
    <property type="molecule type" value="Genomic_DNA"/>
</dbReference>
<protein>
    <submittedName>
        <fullName evidence="1">Uncharacterized protein</fullName>
    </submittedName>
</protein>
<sequence length="156" mass="16284">MTEPITGSVALVEDEYTLVINRGAHAGVAPGMVFAVFSGTGQMVTDPESGRVLGRLAEETLRVKVFDVHELFARAETFSTDVGRPIGRPIADFLDSEQNQLLDGTTAPIVNGVAELARLAGDALPQDLSVAAVSGEVVTVNVGDAVELVQPSPSVL</sequence>
<dbReference type="RefSeq" id="WP_308206872.1">
    <property type="nucleotide sequence ID" value="NZ_BLLB01000002.1"/>
</dbReference>
<proteinExistence type="predicted"/>
<organism evidence="1 2">
    <name type="scientific">Mycolicibacterium hippocampi</name>
    <dbReference type="NCBI Taxonomy" id="659824"/>
    <lineage>
        <taxon>Bacteria</taxon>
        <taxon>Bacillati</taxon>
        <taxon>Actinomycetota</taxon>
        <taxon>Actinomycetes</taxon>
        <taxon>Mycobacteriales</taxon>
        <taxon>Mycobacteriaceae</taxon>
        <taxon>Mycolicibacterium</taxon>
    </lineage>
</organism>
<dbReference type="AlphaFoldDB" id="A0A7I9ZVM7"/>
<gene>
    <name evidence="1" type="ORF">MHIP_55830</name>
</gene>